<keyword evidence="2" id="KW-1185">Reference proteome</keyword>
<comment type="caution">
    <text evidence="1">The sequence shown here is derived from an EMBL/GenBank/DDBJ whole genome shotgun (WGS) entry which is preliminary data.</text>
</comment>
<reference evidence="1 2" key="1">
    <citation type="journal article" date="2019" name="Commun. Biol.">
        <title>The bagworm genome reveals a unique fibroin gene that provides high tensile strength.</title>
        <authorList>
            <person name="Kono N."/>
            <person name="Nakamura H."/>
            <person name="Ohtoshi R."/>
            <person name="Tomita M."/>
            <person name="Numata K."/>
            <person name="Arakawa K."/>
        </authorList>
    </citation>
    <scope>NUCLEOTIDE SEQUENCE [LARGE SCALE GENOMIC DNA]</scope>
</reference>
<evidence type="ECO:0000313" key="1">
    <source>
        <dbReference type="EMBL" id="GBP67534.1"/>
    </source>
</evidence>
<evidence type="ECO:0000313" key="2">
    <source>
        <dbReference type="Proteomes" id="UP000299102"/>
    </source>
</evidence>
<gene>
    <name evidence="1" type="ORF">EVAR_36662_1</name>
</gene>
<accession>A0A4C1XXY6</accession>
<dbReference type="EMBL" id="BGZK01000986">
    <property type="protein sequence ID" value="GBP67534.1"/>
    <property type="molecule type" value="Genomic_DNA"/>
</dbReference>
<protein>
    <submittedName>
        <fullName evidence="1">Uncharacterized protein</fullName>
    </submittedName>
</protein>
<organism evidence="1 2">
    <name type="scientific">Eumeta variegata</name>
    <name type="common">Bagworm moth</name>
    <name type="synonym">Eumeta japonica</name>
    <dbReference type="NCBI Taxonomy" id="151549"/>
    <lineage>
        <taxon>Eukaryota</taxon>
        <taxon>Metazoa</taxon>
        <taxon>Ecdysozoa</taxon>
        <taxon>Arthropoda</taxon>
        <taxon>Hexapoda</taxon>
        <taxon>Insecta</taxon>
        <taxon>Pterygota</taxon>
        <taxon>Neoptera</taxon>
        <taxon>Endopterygota</taxon>
        <taxon>Lepidoptera</taxon>
        <taxon>Glossata</taxon>
        <taxon>Ditrysia</taxon>
        <taxon>Tineoidea</taxon>
        <taxon>Psychidae</taxon>
        <taxon>Oiketicinae</taxon>
        <taxon>Eumeta</taxon>
    </lineage>
</organism>
<dbReference type="Proteomes" id="UP000299102">
    <property type="component" value="Unassembled WGS sequence"/>
</dbReference>
<dbReference type="AlphaFoldDB" id="A0A4C1XXY6"/>
<name>A0A4C1XXY6_EUMVA</name>
<proteinExistence type="predicted"/>
<sequence>MKDKRGYSGRTVQPAAVRYKPVRPVRYRTHTKYRREVAVVTVVFLLVRGYRRLQRMSNNSGLERERTE</sequence>